<evidence type="ECO:0000313" key="3">
    <source>
        <dbReference type="Proteomes" id="UP000008281"/>
    </source>
</evidence>
<dbReference type="GeneID" id="9801910"/>
<dbReference type="OMA" id="SINQWRC"/>
<evidence type="ECO:0000313" key="2">
    <source>
        <dbReference type="EMBL" id="EFP12197.1"/>
    </source>
</evidence>
<dbReference type="Proteomes" id="UP000008281">
    <property type="component" value="Unassembled WGS sequence"/>
</dbReference>
<dbReference type="eggNOG" id="ENOG502TK3M">
    <property type="taxonomic scope" value="Eukaryota"/>
</dbReference>
<reference evidence="2" key="1">
    <citation type="submission" date="2007-07" db="EMBL/GenBank/DDBJ databases">
        <title>PCAP assembly of the Caenorhabditis remanei genome.</title>
        <authorList>
            <consortium name="The Caenorhabditis remanei Sequencing Consortium"/>
            <person name="Wilson R.K."/>
        </authorList>
    </citation>
    <scope>NUCLEOTIDE SEQUENCE [LARGE SCALE GENOMIC DNA]</scope>
    <source>
        <strain evidence="2">PB4641</strain>
    </source>
</reference>
<dbReference type="AlphaFoldDB" id="E3MYS0"/>
<feature type="compositionally biased region" description="Polar residues" evidence="1">
    <location>
        <begin position="157"/>
        <end position="171"/>
    </location>
</feature>
<dbReference type="OrthoDB" id="5908410at2759"/>
<protein>
    <submittedName>
        <fullName evidence="2">Uncharacterized protein</fullName>
    </submittedName>
</protein>
<sequence>MVVPSAQSVTSVALCPPSICSFHSFHPNPRSAPVNSAKDEKRAISLDVFMDADRFSMIVNKKHRSVVNNVLLPWLSEDDEENFWKCFGNNDEVVPPKTSETPARLIKKDISDKDEKKNQMVTLKLITPSSISIRNYPIHPSKTARIPAPLPKDQLEPSANASSSLPLTIDTSIPPPSFLTPPTSGPASPSLPAKKPSFVFNVGVVNAPEPGVKIAKKHLLDSEDAFEMYVDKSKPKKIKMFSPEELKKQSSLVDEWKRKIQESL</sequence>
<dbReference type="CTD" id="9801910"/>
<dbReference type="KEGG" id="crq:GCK72_003293"/>
<dbReference type="EMBL" id="DS268498">
    <property type="protein sequence ID" value="EFP12197.1"/>
    <property type="molecule type" value="Genomic_DNA"/>
</dbReference>
<accession>E3MYS0</accession>
<keyword evidence="3" id="KW-1185">Reference proteome</keyword>
<dbReference type="HOGENOM" id="CLU_1054613_0_0_1"/>
<proteinExistence type="predicted"/>
<name>E3MYS0_CAERE</name>
<evidence type="ECO:0000256" key="1">
    <source>
        <dbReference type="SAM" id="MobiDB-lite"/>
    </source>
</evidence>
<dbReference type="RefSeq" id="XP_003098644.2">
    <property type="nucleotide sequence ID" value="XM_003098596.2"/>
</dbReference>
<organism evidence="3">
    <name type="scientific">Caenorhabditis remanei</name>
    <name type="common">Caenorhabditis vulgaris</name>
    <dbReference type="NCBI Taxonomy" id="31234"/>
    <lineage>
        <taxon>Eukaryota</taxon>
        <taxon>Metazoa</taxon>
        <taxon>Ecdysozoa</taxon>
        <taxon>Nematoda</taxon>
        <taxon>Chromadorea</taxon>
        <taxon>Rhabditida</taxon>
        <taxon>Rhabditina</taxon>
        <taxon>Rhabditomorpha</taxon>
        <taxon>Rhabditoidea</taxon>
        <taxon>Rhabditidae</taxon>
        <taxon>Peloderinae</taxon>
        <taxon>Caenorhabditis</taxon>
    </lineage>
</organism>
<gene>
    <name evidence="2" type="ORF">CRE_04164</name>
</gene>
<feature type="region of interest" description="Disordered" evidence="1">
    <location>
        <begin position="142"/>
        <end position="190"/>
    </location>
</feature>